<sequence length="118" mass="13235">MQGESTPLRAALIGVLAEEGSLEFDDLITRLPGCTWNQLFSLVDQLSRIGTLSVYRPTRTSFVVSGCGQPRRAHRAAAGNHLDRWAMPAKRICIFKAWNDRTGELRVEKSTSHRRGIR</sequence>
<accession>A0AA86MXS7</accession>
<dbReference type="KEGG" id="nti:DNFV4_01404"/>
<protein>
    <submittedName>
        <fullName evidence="1">Uncharacterized protein</fullName>
    </submittedName>
</protein>
<dbReference type="AlphaFoldDB" id="A0AA86MXS7"/>
<evidence type="ECO:0000313" key="2">
    <source>
        <dbReference type="Proteomes" id="UP001179121"/>
    </source>
</evidence>
<reference evidence="1" key="1">
    <citation type="submission" date="2022-10" db="EMBL/GenBank/DDBJ databases">
        <authorList>
            <person name="Koch H."/>
        </authorList>
    </citation>
    <scope>NUCLEOTIDE SEQUENCE</scope>
    <source>
        <strain evidence="1">DNF</strain>
    </source>
</reference>
<keyword evidence="2" id="KW-1185">Reference proteome</keyword>
<gene>
    <name evidence="1" type="ORF">DNFV4_01404</name>
</gene>
<dbReference type="RefSeq" id="WP_289267938.1">
    <property type="nucleotide sequence ID" value="NZ_OX365700.1"/>
</dbReference>
<organism evidence="1 2">
    <name type="scientific">Nitrospira tepida</name>
    <dbReference type="NCBI Taxonomy" id="2973512"/>
    <lineage>
        <taxon>Bacteria</taxon>
        <taxon>Pseudomonadati</taxon>
        <taxon>Nitrospirota</taxon>
        <taxon>Nitrospiria</taxon>
        <taxon>Nitrospirales</taxon>
        <taxon>Nitrospiraceae</taxon>
        <taxon>Nitrospira</taxon>
    </lineage>
</organism>
<proteinExistence type="predicted"/>
<name>A0AA86MXS7_9BACT</name>
<evidence type="ECO:0000313" key="1">
    <source>
        <dbReference type="EMBL" id="CAI4030972.1"/>
    </source>
</evidence>
<dbReference type="Proteomes" id="UP001179121">
    <property type="component" value="Chromosome"/>
</dbReference>
<dbReference type="EMBL" id="OX365700">
    <property type="protein sequence ID" value="CAI4030972.1"/>
    <property type="molecule type" value="Genomic_DNA"/>
</dbReference>